<proteinExistence type="predicted"/>
<dbReference type="GO" id="GO:0003677">
    <property type="term" value="F:DNA binding"/>
    <property type="evidence" value="ECO:0007669"/>
    <property type="project" value="UniProtKB-KW"/>
</dbReference>
<dbReference type="Gene3D" id="1.10.10.60">
    <property type="entry name" value="Homeodomain-like"/>
    <property type="match status" value="1"/>
</dbReference>
<dbReference type="PROSITE" id="PS51253">
    <property type="entry name" value="HTH_CENPB"/>
    <property type="match status" value="1"/>
</dbReference>
<keyword evidence="4" id="KW-1185">Reference proteome</keyword>
<reference evidence="3" key="1">
    <citation type="submission" date="2022-03" db="EMBL/GenBank/DDBJ databases">
        <authorList>
            <person name="Alioto T."/>
            <person name="Alioto T."/>
            <person name="Gomez Garrido J."/>
        </authorList>
    </citation>
    <scope>NUCLEOTIDE SEQUENCE</scope>
</reference>
<evidence type="ECO:0000313" key="4">
    <source>
        <dbReference type="Proteomes" id="UP001295444"/>
    </source>
</evidence>
<evidence type="ECO:0000256" key="1">
    <source>
        <dbReference type="ARBA" id="ARBA00023125"/>
    </source>
</evidence>
<dbReference type="PANTHER" id="PTHR19303:SF27">
    <property type="entry name" value="HTH CENPB-TYPE DOMAIN-CONTAINING PROTEIN"/>
    <property type="match status" value="1"/>
</dbReference>
<dbReference type="SUPFAM" id="SSF46689">
    <property type="entry name" value="Homeodomain-like"/>
    <property type="match status" value="1"/>
</dbReference>
<dbReference type="Pfam" id="PF03184">
    <property type="entry name" value="DDE_1"/>
    <property type="match status" value="1"/>
</dbReference>
<dbReference type="PANTHER" id="PTHR19303">
    <property type="entry name" value="TRANSPOSON"/>
    <property type="match status" value="1"/>
</dbReference>
<dbReference type="InterPro" id="IPR009057">
    <property type="entry name" value="Homeodomain-like_sf"/>
</dbReference>
<dbReference type="AlphaFoldDB" id="A0AAD1RXB3"/>
<accession>A0AAD1RXB3</accession>
<dbReference type="GO" id="GO:0005634">
    <property type="term" value="C:nucleus"/>
    <property type="evidence" value="ECO:0007669"/>
    <property type="project" value="TreeGrafter"/>
</dbReference>
<dbReference type="InterPro" id="IPR004875">
    <property type="entry name" value="DDE_SF_endonuclease_dom"/>
</dbReference>
<dbReference type="Proteomes" id="UP001295444">
    <property type="component" value="Chromosome 04"/>
</dbReference>
<dbReference type="Pfam" id="PF03221">
    <property type="entry name" value="HTH_Tnp_Tc5"/>
    <property type="match status" value="1"/>
</dbReference>
<evidence type="ECO:0000259" key="2">
    <source>
        <dbReference type="PROSITE" id="PS51253"/>
    </source>
</evidence>
<evidence type="ECO:0000313" key="3">
    <source>
        <dbReference type="EMBL" id="CAH2283064.1"/>
    </source>
</evidence>
<protein>
    <submittedName>
        <fullName evidence="3">Tigger transposable element-derived 1-like</fullName>
    </submittedName>
</protein>
<dbReference type="SMART" id="SM00674">
    <property type="entry name" value="CENPB"/>
    <property type="match status" value="1"/>
</dbReference>
<organism evidence="3 4">
    <name type="scientific">Pelobates cultripes</name>
    <name type="common">Western spadefoot toad</name>
    <dbReference type="NCBI Taxonomy" id="61616"/>
    <lineage>
        <taxon>Eukaryota</taxon>
        <taxon>Metazoa</taxon>
        <taxon>Chordata</taxon>
        <taxon>Craniata</taxon>
        <taxon>Vertebrata</taxon>
        <taxon>Euteleostomi</taxon>
        <taxon>Amphibia</taxon>
        <taxon>Batrachia</taxon>
        <taxon>Anura</taxon>
        <taxon>Pelobatoidea</taxon>
        <taxon>Pelobatidae</taxon>
        <taxon>Pelobates</taxon>
    </lineage>
</organism>
<dbReference type="EMBL" id="OW240915">
    <property type="protein sequence ID" value="CAH2283064.1"/>
    <property type="molecule type" value="Genomic_DNA"/>
</dbReference>
<sequence>MMKAIHIAKGVMMVTKQRPRILEDVEKLLLVWINKKQLAGDTVTEGIICKKAGAWYNDLKTKLPGPSVKNEESFKASSGWFKNFKRRTDLHSVVRHGEAASANTKAAEVFVKEFERLVVSECYVPQQVFKCDKMGLFWKKMPKSTYITAEEKVMSGHKPMKDCLTLLFCANASNDFKVKPLLIYHAENPQAFKKCKFQKSQLNVLLRSNSKA</sequence>
<name>A0AAD1RXB3_PELCU</name>
<dbReference type="InterPro" id="IPR050863">
    <property type="entry name" value="CenT-Element_Derived"/>
</dbReference>
<keyword evidence="1" id="KW-0238">DNA-binding</keyword>
<gene>
    <name evidence="3" type="ORF">PECUL_23A037652</name>
</gene>
<dbReference type="InterPro" id="IPR006600">
    <property type="entry name" value="HTH_CenpB_DNA-bd_dom"/>
</dbReference>
<feature type="domain" description="HTH CENPB-type" evidence="2">
    <location>
        <begin position="13"/>
        <end position="94"/>
    </location>
</feature>